<dbReference type="InterPro" id="IPR003959">
    <property type="entry name" value="ATPase_AAA_core"/>
</dbReference>
<dbReference type="InterPro" id="IPR027417">
    <property type="entry name" value="P-loop_NTPase"/>
</dbReference>
<evidence type="ECO:0000256" key="2">
    <source>
        <dbReference type="ARBA" id="ARBA00022741"/>
    </source>
</evidence>
<dbReference type="Proteomes" id="UP000295097">
    <property type="component" value="Unassembled WGS sequence"/>
</dbReference>
<accession>A0A4R3NE44</accession>
<dbReference type="PROSITE" id="PS00674">
    <property type="entry name" value="AAA"/>
    <property type="match status" value="1"/>
</dbReference>
<name>A0A4R3NE44_9HYPH</name>
<dbReference type="InterPro" id="IPR003960">
    <property type="entry name" value="ATPase_AAA_CS"/>
</dbReference>
<feature type="compositionally biased region" description="Basic and acidic residues" evidence="5">
    <location>
        <begin position="325"/>
        <end position="335"/>
    </location>
</feature>
<proteinExistence type="inferred from homology"/>
<keyword evidence="8" id="KW-1185">Reference proteome</keyword>
<protein>
    <submittedName>
        <fullName evidence="7">ATPase family protein associated with various cellular activities (AAA)</fullName>
    </submittedName>
</protein>
<dbReference type="SUPFAM" id="SSF52540">
    <property type="entry name" value="P-loop containing nucleoside triphosphate hydrolases"/>
    <property type="match status" value="1"/>
</dbReference>
<dbReference type="RefSeq" id="WP_132314364.1">
    <property type="nucleotide sequence ID" value="NZ_SMAR01000081.1"/>
</dbReference>
<comment type="caution">
    <text evidence="7">The sequence shown here is derived from an EMBL/GenBank/DDBJ whole genome shotgun (WGS) entry which is preliminary data.</text>
</comment>
<dbReference type="GO" id="GO:0016887">
    <property type="term" value="F:ATP hydrolysis activity"/>
    <property type="evidence" value="ECO:0007669"/>
    <property type="project" value="InterPro"/>
</dbReference>
<dbReference type="Gene3D" id="3.40.50.300">
    <property type="entry name" value="P-loop containing nucleotide triphosphate hydrolases"/>
    <property type="match status" value="1"/>
</dbReference>
<reference evidence="7 8" key="1">
    <citation type="submission" date="2019-03" db="EMBL/GenBank/DDBJ databases">
        <title>Freshwater and sediment microbial communities from various areas in North America, analyzing microbe dynamics in response to fracking.</title>
        <authorList>
            <person name="Lamendella R."/>
        </authorList>
    </citation>
    <scope>NUCLEOTIDE SEQUENCE [LARGE SCALE GENOMIC DNA]</scope>
    <source>
        <strain evidence="7 8">175.2</strain>
    </source>
</reference>
<evidence type="ECO:0000313" key="8">
    <source>
        <dbReference type="Proteomes" id="UP000295097"/>
    </source>
</evidence>
<dbReference type="GO" id="GO:0005524">
    <property type="term" value="F:ATP binding"/>
    <property type="evidence" value="ECO:0007669"/>
    <property type="project" value="UniProtKB-KW"/>
</dbReference>
<gene>
    <name evidence="7" type="ORF">EDC90_10811</name>
</gene>
<dbReference type="InterPro" id="IPR050221">
    <property type="entry name" value="26S_Proteasome_ATPase"/>
</dbReference>
<evidence type="ECO:0000256" key="5">
    <source>
        <dbReference type="SAM" id="MobiDB-lite"/>
    </source>
</evidence>
<keyword evidence="2 4" id="KW-0547">Nucleotide-binding</keyword>
<evidence type="ECO:0000256" key="1">
    <source>
        <dbReference type="ARBA" id="ARBA00006914"/>
    </source>
</evidence>
<feature type="compositionally biased region" description="Basic residues" evidence="5">
    <location>
        <begin position="336"/>
        <end position="346"/>
    </location>
</feature>
<dbReference type="EMBL" id="SMAR01000081">
    <property type="protein sequence ID" value="TCT27565.1"/>
    <property type="molecule type" value="Genomic_DNA"/>
</dbReference>
<sequence length="346" mass="38951">MARSDLLLSIVRAGAEGDQTTLRATVEALVAEEKAKKHNVLADRLQRVLNTVTVSSRLEQKQFTAPGRDIVIETNPQRQLSELILPLPVTSQLHNLVEEQSRADLLRAHGLQPRHKILLSGPPGNGKTSVAEGIAESLALPLFTVRYDALVGSFLGETNTRLRKLFDYVKTNACVLFFDEFDSIGKERGDTHETGEIKRVVSFLLMQIDQLPSYVVTVAATNHHELLDRAVWRRFEMRLNIPQPDWRQIAVLLSRYFDAWGESITISPESLARKLEPLSFAEAVEFCQTVRRRHILSLGAHSLEYIIKEELRHWSEQVGDISAGRSDKANTEARRGPAKPKAPRTR</sequence>
<dbReference type="AlphaFoldDB" id="A0A4R3NE44"/>
<keyword evidence="3 4" id="KW-0067">ATP-binding</keyword>
<dbReference type="CDD" id="cd19481">
    <property type="entry name" value="RecA-like_protease"/>
    <property type="match status" value="1"/>
</dbReference>
<evidence type="ECO:0000256" key="3">
    <source>
        <dbReference type="ARBA" id="ARBA00022840"/>
    </source>
</evidence>
<comment type="similarity">
    <text evidence="1 4">Belongs to the AAA ATPase family.</text>
</comment>
<evidence type="ECO:0000259" key="6">
    <source>
        <dbReference type="SMART" id="SM00382"/>
    </source>
</evidence>
<feature type="domain" description="AAA+ ATPase" evidence="6">
    <location>
        <begin position="113"/>
        <end position="245"/>
    </location>
</feature>
<evidence type="ECO:0000313" key="7">
    <source>
        <dbReference type="EMBL" id="TCT27565.1"/>
    </source>
</evidence>
<organism evidence="7 8">
    <name type="scientific">Martelella mediterranea</name>
    <dbReference type="NCBI Taxonomy" id="293089"/>
    <lineage>
        <taxon>Bacteria</taxon>
        <taxon>Pseudomonadati</taxon>
        <taxon>Pseudomonadota</taxon>
        <taxon>Alphaproteobacteria</taxon>
        <taxon>Hyphomicrobiales</taxon>
        <taxon>Aurantimonadaceae</taxon>
        <taxon>Martelella</taxon>
    </lineage>
</organism>
<dbReference type="SMART" id="SM00382">
    <property type="entry name" value="AAA"/>
    <property type="match status" value="1"/>
</dbReference>
<dbReference type="Pfam" id="PF00004">
    <property type="entry name" value="AAA"/>
    <property type="match status" value="1"/>
</dbReference>
<dbReference type="InterPro" id="IPR003593">
    <property type="entry name" value="AAA+_ATPase"/>
</dbReference>
<evidence type="ECO:0000256" key="4">
    <source>
        <dbReference type="RuleBase" id="RU003651"/>
    </source>
</evidence>
<feature type="region of interest" description="Disordered" evidence="5">
    <location>
        <begin position="322"/>
        <end position="346"/>
    </location>
</feature>
<dbReference type="PANTHER" id="PTHR23073">
    <property type="entry name" value="26S PROTEASOME REGULATORY SUBUNIT"/>
    <property type="match status" value="1"/>
</dbReference>
<dbReference type="OrthoDB" id="7438987at2"/>